<keyword evidence="4 9" id="KW-0812">Transmembrane</keyword>
<protein>
    <submittedName>
        <fullName evidence="11">MFS multidrug transporter-like protein</fullName>
    </submittedName>
</protein>
<evidence type="ECO:0000256" key="5">
    <source>
        <dbReference type="ARBA" id="ARBA00022989"/>
    </source>
</evidence>
<dbReference type="PROSITE" id="PS50850">
    <property type="entry name" value="MFS"/>
    <property type="match status" value="1"/>
</dbReference>
<evidence type="ECO:0000256" key="9">
    <source>
        <dbReference type="SAM" id="Phobius"/>
    </source>
</evidence>
<dbReference type="OrthoDB" id="446368at2759"/>
<feature type="transmembrane region" description="Helical" evidence="9">
    <location>
        <begin position="382"/>
        <end position="401"/>
    </location>
</feature>
<dbReference type="PANTHER" id="PTHR23502">
    <property type="entry name" value="MAJOR FACILITATOR SUPERFAMILY"/>
    <property type="match status" value="1"/>
</dbReference>
<feature type="transmembrane region" description="Helical" evidence="9">
    <location>
        <begin position="193"/>
        <end position="212"/>
    </location>
</feature>
<dbReference type="Proteomes" id="UP000799440">
    <property type="component" value="Unassembled WGS sequence"/>
</dbReference>
<keyword evidence="2" id="KW-0813">Transport</keyword>
<feature type="transmembrane region" description="Helical" evidence="9">
    <location>
        <begin position="135"/>
        <end position="153"/>
    </location>
</feature>
<evidence type="ECO:0000256" key="1">
    <source>
        <dbReference type="ARBA" id="ARBA00004651"/>
    </source>
</evidence>
<accession>A0A6A6VBU4</accession>
<feature type="transmembrane region" description="Helical" evidence="9">
    <location>
        <begin position="438"/>
        <end position="460"/>
    </location>
</feature>
<gene>
    <name evidence="11" type="ORF">M011DRAFT_422268</name>
</gene>
<keyword evidence="5 9" id="KW-1133">Transmembrane helix</keyword>
<dbReference type="AlphaFoldDB" id="A0A6A6VBU4"/>
<feature type="transmembrane region" description="Helical" evidence="9">
    <location>
        <begin position="407"/>
        <end position="431"/>
    </location>
</feature>
<dbReference type="FunFam" id="1.20.1250.20:FF:000266">
    <property type="entry name" value="MFS multidrug transporter, putative"/>
    <property type="match status" value="1"/>
</dbReference>
<dbReference type="GO" id="GO:0022857">
    <property type="term" value="F:transmembrane transporter activity"/>
    <property type="evidence" value="ECO:0007669"/>
    <property type="project" value="InterPro"/>
</dbReference>
<evidence type="ECO:0000259" key="10">
    <source>
        <dbReference type="PROSITE" id="PS50850"/>
    </source>
</evidence>
<dbReference type="SUPFAM" id="SSF103473">
    <property type="entry name" value="MFS general substrate transporter"/>
    <property type="match status" value="1"/>
</dbReference>
<feature type="transmembrane region" description="Helical" evidence="9">
    <location>
        <begin position="165"/>
        <end position="186"/>
    </location>
</feature>
<evidence type="ECO:0000256" key="6">
    <source>
        <dbReference type="ARBA" id="ARBA00023136"/>
    </source>
</evidence>
<dbReference type="InterPro" id="IPR036259">
    <property type="entry name" value="MFS_trans_sf"/>
</dbReference>
<comment type="subcellular location">
    <subcellularLocation>
        <location evidence="1">Cell membrane</location>
        <topology evidence="1">Multi-pass membrane protein</topology>
    </subcellularLocation>
</comment>
<evidence type="ECO:0000256" key="4">
    <source>
        <dbReference type="ARBA" id="ARBA00022692"/>
    </source>
</evidence>
<dbReference type="Gene3D" id="1.20.1250.20">
    <property type="entry name" value="MFS general substrate transporter like domains"/>
    <property type="match status" value="1"/>
</dbReference>
<sequence length="627" mass="68190">MEKSPRDLESANYQRISYWKLLLDQGVLTQDVVNHDYEGSGTEEDPYVVEWIHNDPRDPMKWGAGKKWIMTVSMAMATLTVAFCSSAYSGGTTDIIREFGASQTLVIAGLSLFVLGFALGPLLWAPISELYGRQVVFLGTFFAFVAFNAGGAGSQNIATLLVLRFLAGSFGSSPLTNAGGVVADIFNAKERGLAMAMFSIAPFMGPVIGPIASGFLGMTAGWRWVQGLMAIFSGAVFLVAIVLVPETYAPVLLRKRAAALSKHTGKVYRSRGDIEQGKITISEAFAISLKRPWILLFSEPIVFLLSIYMAIVYGILYMLFGAFPIVYRLGRGWNAGIAGLPFIGLAIGMIFALAYVILYDNPRYVRCIKNSPTGVATPEDRLPGAMVGAVVLPVGLFWFAWTNYPDFPWPASVAATIPFGFGMVLVFLALFSYLVDAYTIFAASVLAGSGIIRSLFGAAFPLFTTDMYDALGIHWASMIPAFLSLACALFPFVLYKYGATIRKKCKFAAQSEAFMQQMRARAAAQAAAAAQNGVNSETSSQTARVGASMEALQEPFEEPHFEEMKAGQEAQNGLARTGTGRSYRSTRSRRMSEVDEYDPNPYDIDRVHTRESFGPGVGRSNSKGRRG</sequence>
<feature type="transmembrane region" description="Helical" evidence="9">
    <location>
        <begin position="339"/>
        <end position="361"/>
    </location>
</feature>
<dbReference type="GO" id="GO:0005886">
    <property type="term" value="C:plasma membrane"/>
    <property type="evidence" value="ECO:0007669"/>
    <property type="project" value="UniProtKB-SubCell"/>
</dbReference>
<evidence type="ECO:0000313" key="11">
    <source>
        <dbReference type="EMBL" id="KAF2748102.1"/>
    </source>
</evidence>
<evidence type="ECO:0000313" key="12">
    <source>
        <dbReference type="Proteomes" id="UP000799440"/>
    </source>
</evidence>
<dbReference type="CDD" id="cd17323">
    <property type="entry name" value="MFS_Tpo1_MDR_like"/>
    <property type="match status" value="1"/>
</dbReference>
<evidence type="ECO:0000256" key="7">
    <source>
        <dbReference type="ARBA" id="ARBA00038459"/>
    </source>
</evidence>
<feature type="transmembrane region" description="Helical" evidence="9">
    <location>
        <begin position="224"/>
        <end position="244"/>
    </location>
</feature>
<keyword evidence="12" id="KW-1185">Reference proteome</keyword>
<reference evidence="11" key="1">
    <citation type="journal article" date="2020" name="Stud. Mycol.">
        <title>101 Dothideomycetes genomes: a test case for predicting lifestyles and emergence of pathogens.</title>
        <authorList>
            <person name="Haridas S."/>
            <person name="Albert R."/>
            <person name="Binder M."/>
            <person name="Bloem J."/>
            <person name="Labutti K."/>
            <person name="Salamov A."/>
            <person name="Andreopoulos B."/>
            <person name="Baker S."/>
            <person name="Barry K."/>
            <person name="Bills G."/>
            <person name="Bluhm B."/>
            <person name="Cannon C."/>
            <person name="Castanera R."/>
            <person name="Culley D."/>
            <person name="Daum C."/>
            <person name="Ezra D."/>
            <person name="Gonzalez J."/>
            <person name="Henrissat B."/>
            <person name="Kuo A."/>
            <person name="Liang C."/>
            <person name="Lipzen A."/>
            <person name="Lutzoni F."/>
            <person name="Magnuson J."/>
            <person name="Mondo S."/>
            <person name="Nolan M."/>
            <person name="Ohm R."/>
            <person name="Pangilinan J."/>
            <person name="Park H.-J."/>
            <person name="Ramirez L."/>
            <person name="Alfaro M."/>
            <person name="Sun H."/>
            <person name="Tritt A."/>
            <person name="Yoshinaga Y."/>
            <person name="Zwiers L.-H."/>
            <person name="Turgeon B."/>
            <person name="Goodwin S."/>
            <person name="Spatafora J."/>
            <person name="Crous P."/>
            <person name="Grigoriev I."/>
        </authorList>
    </citation>
    <scope>NUCLEOTIDE SEQUENCE</scope>
    <source>
        <strain evidence="11">CBS 119925</strain>
    </source>
</reference>
<keyword evidence="3" id="KW-1003">Cell membrane</keyword>
<keyword evidence="6 9" id="KW-0472">Membrane</keyword>
<feature type="transmembrane region" description="Helical" evidence="9">
    <location>
        <begin position="68"/>
        <end position="88"/>
    </location>
</feature>
<feature type="region of interest" description="Disordered" evidence="8">
    <location>
        <begin position="563"/>
        <end position="627"/>
    </location>
</feature>
<evidence type="ECO:0000256" key="2">
    <source>
        <dbReference type="ARBA" id="ARBA00022448"/>
    </source>
</evidence>
<feature type="transmembrane region" description="Helical" evidence="9">
    <location>
        <begin position="301"/>
        <end position="327"/>
    </location>
</feature>
<dbReference type="PANTHER" id="PTHR23502:SF186">
    <property type="entry name" value="MAJOR FACILITATOR SUPERFAMILY (MFS) PROFILE DOMAIN-CONTAINING PROTEIN"/>
    <property type="match status" value="1"/>
</dbReference>
<comment type="similarity">
    <text evidence="7">Belongs to the major facilitator superfamily. DHA1 family. Polyamines/proton antiporter (TC 2.A.1.2.16) subfamily.</text>
</comment>
<feature type="transmembrane region" description="Helical" evidence="9">
    <location>
        <begin position="472"/>
        <end position="494"/>
    </location>
</feature>
<feature type="transmembrane region" description="Helical" evidence="9">
    <location>
        <begin position="100"/>
        <end position="123"/>
    </location>
</feature>
<feature type="domain" description="Major facilitator superfamily (MFS) profile" evidence="10">
    <location>
        <begin position="70"/>
        <end position="499"/>
    </location>
</feature>
<evidence type="ECO:0000256" key="8">
    <source>
        <dbReference type="SAM" id="MobiDB-lite"/>
    </source>
</evidence>
<dbReference type="Pfam" id="PF07690">
    <property type="entry name" value="MFS_1"/>
    <property type="match status" value="1"/>
</dbReference>
<dbReference type="InterPro" id="IPR011701">
    <property type="entry name" value="MFS"/>
</dbReference>
<evidence type="ECO:0000256" key="3">
    <source>
        <dbReference type="ARBA" id="ARBA00022475"/>
    </source>
</evidence>
<dbReference type="InterPro" id="IPR020846">
    <property type="entry name" value="MFS_dom"/>
</dbReference>
<dbReference type="EMBL" id="MU006570">
    <property type="protein sequence ID" value="KAF2748102.1"/>
    <property type="molecule type" value="Genomic_DNA"/>
</dbReference>
<name>A0A6A6VBU4_9PLEO</name>
<organism evidence="11 12">
    <name type="scientific">Sporormia fimetaria CBS 119925</name>
    <dbReference type="NCBI Taxonomy" id="1340428"/>
    <lineage>
        <taxon>Eukaryota</taxon>
        <taxon>Fungi</taxon>
        <taxon>Dikarya</taxon>
        <taxon>Ascomycota</taxon>
        <taxon>Pezizomycotina</taxon>
        <taxon>Dothideomycetes</taxon>
        <taxon>Pleosporomycetidae</taxon>
        <taxon>Pleosporales</taxon>
        <taxon>Sporormiaceae</taxon>
        <taxon>Sporormia</taxon>
    </lineage>
</organism>
<proteinExistence type="inferred from homology"/>